<dbReference type="PANTHER" id="PTHR22884">
    <property type="entry name" value="SET DOMAIN PROTEINS"/>
    <property type="match status" value="1"/>
</dbReference>
<gene>
    <name evidence="9" type="ORF">Taro_056959</name>
</gene>
<keyword evidence="4" id="KW-0489">Methyltransferase</keyword>
<dbReference type="GO" id="GO:0032259">
    <property type="term" value="P:methylation"/>
    <property type="evidence" value="ECO:0007669"/>
    <property type="project" value="UniProtKB-KW"/>
</dbReference>
<dbReference type="Proteomes" id="UP000652761">
    <property type="component" value="Unassembled WGS sequence"/>
</dbReference>
<dbReference type="InterPro" id="IPR001214">
    <property type="entry name" value="SET_dom"/>
</dbReference>
<dbReference type="GO" id="GO:0005694">
    <property type="term" value="C:chromosome"/>
    <property type="evidence" value="ECO:0007669"/>
    <property type="project" value="UniProtKB-SubCell"/>
</dbReference>
<evidence type="ECO:0000256" key="2">
    <source>
        <dbReference type="ARBA" id="ARBA00004286"/>
    </source>
</evidence>
<evidence type="ECO:0000256" key="6">
    <source>
        <dbReference type="ARBA" id="ARBA00022691"/>
    </source>
</evidence>
<evidence type="ECO:0000259" key="8">
    <source>
        <dbReference type="PROSITE" id="PS50280"/>
    </source>
</evidence>
<dbReference type="OrthoDB" id="308383at2759"/>
<evidence type="ECO:0000256" key="7">
    <source>
        <dbReference type="ARBA" id="ARBA00023242"/>
    </source>
</evidence>
<name>A0A843XVB0_COLES</name>
<dbReference type="InterPro" id="IPR046341">
    <property type="entry name" value="SET_dom_sf"/>
</dbReference>
<organism evidence="9 10">
    <name type="scientific">Colocasia esculenta</name>
    <name type="common">Wild taro</name>
    <name type="synonym">Arum esculentum</name>
    <dbReference type="NCBI Taxonomy" id="4460"/>
    <lineage>
        <taxon>Eukaryota</taxon>
        <taxon>Viridiplantae</taxon>
        <taxon>Streptophyta</taxon>
        <taxon>Embryophyta</taxon>
        <taxon>Tracheophyta</taxon>
        <taxon>Spermatophyta</taxon>
        <taxon>Magnoliopsida</taxon>
        <taxon>Liliopsida</taxon>
        <taxon>Araceae</taxon>
        <taxon>Aroideae</taxon>
        <taxon>Colocasieae</taxon>
        <taxon>Colocasia</taxon>
    </lineage>
</organism>
<feature type="domain" description="SET" evidence="8">
    <location>
        <begin position="75"/>
        <end position="172"/>
    </location>
</feature>
<feature type="non-terminal residue" evidence="9">
    <location>
        <position position="1"/>
    </location>
</feature>
<protein>
    <recommendedName>
        <fullName evidence="8">SET domain-containing protein</fullName>
    </recommendedName>
</protein>
<dbReference type="GO" id="GO:0005634">
    <property type="term" value="C:nucleus"/>
    <property type="evidence" value="ECO:0007669"/>
    <property type="project" value="UniProtKB-SubCell"/>
</dbReference>
<evidence type="ECO:0000256" key="3">
    <source>
        <dbReference type="ARBA" id="ARBA00022454"/>
    </source>
</evidence>
<keyword evidence="10" id="KW-1185">Reference proteome</keyword>
<proteinExistence type="predicted"/>
<evidence type="ECO:0000256" key="1">
    <source>
        <dbReference type="ARBA" id="ARBA00004123"/>
    </source>
</evidence>
<evidence type="ECO:0000256" key="4">
    <source>
        <dbReference type="ARBA" id="ARBA00022603"/>
    </source>
</evidence>
<dbReference type="PROSITE" id="PS50280">
    <property type="entry name" value="SET"/>
    <property type="match status" value="1"/>
</dbReference>
<keyword evidence="6" id="KW-0949">S-adenosyl-L-methionine</keyword>
<evidence type="ECO:0000313" key="10">
    <source>
        <dbReference type="Proteomes" id="UP000652761"/>
    </source>
</evidence>
<dbReference type="Gene3D" id="2.170.270.10">
    <property type="entry name" value="SET domain"/>
    <property type="match status" value="1"/>
</dbReference>
<dbReference type="GO" id="GO:0008168">
    <property type="term" value="F:methyltransferase activity"/>
    <property type="evidence" value="ECO:0007669"/>
    <property type="project" value="UniProtKB-KW"/>
</dbReference>
<comment type="caution">
    <text evidence="9">The sequence shown here is derived from an EMBL/GenBank/DDBJ whole genome shotgun (WGS) entry which is preliminary data.</text>
</comment>
<evidence type="ECO:0000313" key="9">
    <source>
        <dbReference type="EMBL" id="MQM23889.1"/>
    </source>
</evidence>
<reference evidence="9" key="1">
    <citation type="submission" date="2017-07" db="EMBL/GenBank/DDBJ databases">
        <title>Taro Niue Genome Assembly and Annotation.</title>
        <authorList>
            <person name="Atibalentja N."/>
            <person name="Keating K."/>
            <person name="Fields C.J."/>
        </authorList>
    </citation>
    <scope>NUCLEOTIDE SEQUENCE</scope>
    <source>
        <strain evidence="9">Niue_2</strain>
        <tissue evidence="9">Leaf</tissue>
    </source>
</reference>
<dbReference type="AlphaFoldDB" id="A0A843XVB0"/>
<keyword evidence="7" id="KW-0539">Nucleus</keyword>
<accession>A0A843XVB0</accession>
<comment type="subcellular location">
    <subcellularLocation>
        <location evidence="2">Chromosome</location>
    </subcellularLocation>
    <subcellularLocation>
        <location evidence="1">Nucleus</location>
    </subcellularLocation>
</comment>
<dbReference type="Pfam" id="PF00856">
    <property type="entry name" value="SET"/>
    <property type="match status" value="1"/>
</dbReference>
<sequence length="172" mass="19192">QVRPVDVNITGRLLNRLQTDVQISCFLESRQKPGTIRSAREGREHNGMAHVVEAGATNVGSKRSSTPKFQKCEYPKLKLFKTEGRGWGLLADEDIMAGQFVIEYCGEVISWKEAKRRSQVYEAKGRMDAYIISLNASESIDATKKGSLARCAAFVVQLPVLGFLELNLVVFR</sequence>
<keyword evidence="5" id="KW-0808">Transferase</keyword>
<keyword evidence="3" id="KW-0158">Chromosome</keyword>
<dbReference type="InterPro" id="IPR050777">
    <property type="entry name" value="SET2_Histone-Lys_MeTrsfase"/>
</dbReference>
<dbReference type="EMBL" id="NMUH01018455">
    <property type="protein sequence ID" value="MQM23889.1"/>
    <property type="molecule type" value="Genomic_DNA"/>
</dbReference>
<evidence type="ECO:0000256" key="5">
    <source>
        <dbReference type="ARBA" id="ARBA00022679"/>
    </source>
</evidence>
<dbReference type="SUPFAM" id="SSF82199">
    <property type="entry name" value="SET domain"/>
    <property type="match status" value="1"/>
</dbReference>